<dbReference type="SUPFAM" id="SSF54211">
    <property type="entry name" value="Ribosomal protein S5 domain 2-like"/>
    <property type="match status" value="1"/>
</dbReference>
<dbReference type="Gene3D" id="3.30.230.70">
    <property type="entry name" value="GHMP Kinase, N-terminal domain"/>
    <property type="match status" value="1"/>
</dbReference>
<dbReference type="GO" id="GO:0071035">
    <property type="term" value="P:nuclear polyadenylation-dependent rRNA catabolic process"/>
    <property type="evidence" value="ECO:0007669"/>
    <property type="project" value="TreeGrafter"/>
</dbReference>
<dbReference type="InterPro" id="IPR001247">
    <property type="entry name" value="ExoRNase_PH_dom1"/>
</dbReference>
<dbReference type="Proteomes" id="UP001151582">
    <property type="component" value="Unassembled WGS sequence"/>
</dbReference>
<dbReference type="GO" id="GO:0071038">
    <property type="term" value="P:TRAMP-dependent tRNA surveillance pathway"/>
    <property type="evidence" value="ECO:0007669"/>
    <property type="project" value="TreeGrafter"/>
</dbReference>
<dbReference type="GO" id="GO:0000467">
    <property type="term" value="P:exonucleolytic trimming to generate mature 3'-end of 5.8S rRNA from tricistronic rRNA transcript (SSU-rRNA, 5.8S rRNA, LSU-rRNA)"/>
    <property type="evidence" value="ECO:0007669"/>
    <property type="project" value="TreeGrafter"/>
</dbReference>
<dbReference type="GO" id="GO:0034473">
    <property type="term" value="P:U1 snRNA 3'-end processing"/>
    <property type="evidence" value="ECO:0007669"/>
    <property type="project" value="TreeGrafter"/>
</dbReference>
<comment type="caution">
    <text evidence="9">The sequence shown here is derived from an EMBL/GenBank/DDBJ whole genome shotgun (WGS) entry which is preliminary data.</text>
</comment>
<evidence type="ECO:0000313" key="9">
    <source>
        <dbReference type="EMBL" id="KAJ1984796.1"/>
    </source>
</evidence>
<dbReference type="InterPro" id="IPR050590">
    <property type="entry name" value="Exosome_comp_Rrp42_subfam"/>
</dbReference>
<keyword evidence="4" id="KW-0963">Cytoplasm</keyword>
<dbReference type="GO" id="GO:0005730">
    <property type="term" value="C:nucleolus"/>
    <property type="evidence" value="ECO:0007669"/>
    <property type="project" value="UniProtKB-SubCell"/>
</dbReference>
<dbReference type="GO" id="GO:0034475">
    <property type="term" value="P:U4 snRNA 3'-end processing"/>
    <property type="evidence" value="ECO:0007669"/>
    <property type="project" value="TreeGrafter"/>
</dbReference>
<dbReference type="GO" id="GO:0016075">
    <property type="term" value="P:rRNA catabolic process"/>
    <property type="evidence" value="ECO:0007669"/>
    <property type="project" value="TreeGrafter"/>
</dbReference>
<evidence type="ECO:0000256" key="4">
    <source>
        <dbReference type="ARBA" id="ARBA00022490"/>
    </source>
</evidence>
<evidence type="ECO:0000256" key="5">
    <source>
        <dbReference type="ARBA" id="ARBA00022835"/>
    </source>
</evidence>
<comment type="subcellular location">
    <subcellularLocation>
        <location evidence="1">Cytoplasm</location>
    </subcellularLocation>
    <subcellularLocation>
        <location evidence="2">Nucleus</location>
        <location evidence="2">Nucleolus</location>
    </subcellularLocation>
</comment>
<dbReference type="GO" id="GO:0071028">
    <property type="term" value="P:nuclear mRNA surveillance"/>
    <property type="evidence" value="ECO:0007669"/>
    <property type="project" value="TreeGrafter"/>
</dbReference>
<evidence type="ECO:0000259" key="7">
    <source>
        <dbReference type="Pfam" id="PF01138"/>
    </source>
</evidence>
<sequence>MASALISTAEQAYIRQGVVEGIRGDGRGRADYRDYLLSVNVISHSSGSARCRVGFGTDVLVGVKAEVAMIEPGEAPNRGRVQCHVECSPSAARQFQARLTDELNNDLTQFLTRALNDFGGIDLDKLAIIPNQACWVLYIDAMILDFDGNVHDTLLIATRAALANTRIPKVEVQALEDGQQEYDVIDDPEAATPVPGWEDAPLCVTLNWTGDGYVADATHQEELCTDAKLMVCVNRHGDICSMQKSTLGTIPQATFLEMLENATKIAAQIIPTVDQRLKEEHERTAQQVSGGHKSTFMTNTFL</sequence>
<evidence type="ECO:0000256" key="1">
    <source>
        <dbReference type="ARBA" id="ARBA00004496"/>
    </source>
</evidence>
<dbReference type="GO" id="GO:0035925">
    <property type="term" value="F:mRNA 3'-UTR AU-rich region binding"/>
    <property type="evidence" value="ECO:0007669"/>
    <property type="project" value="TreeGrafter"/>
</dbReference>
<dbReference type="Pfam" id="PF03725">
    <property type="entry name" value="RNase_PH_C"/>
    <property type="match status" value="1"/>
</dbReference>
<dbReference type="AlphaFoldDB" id="A0A9W8B692"/>
<dbReference type="CDD" id="cd11367">
    <property type="entry name" value="RNase_PH_RRP42"/>
    <property type="match status" value="1"/>
</dbReference>
<feature type="domain" description="Exoribonuclease phosphorolytic" evidence="7">
    <location>
        <begin position="32"/>
        <end position="168"/>
    </location>
</feature>
<accession>A0A9W8B692</accession>
<dbReference type="PANTHER" id="PTHR11097:SF8">
    <property type="entry name" value="EXOSOME COMPLEX COMPONENT RRP42"/>
    <property type="match status" value="1"/>
</dbReference>
<evidence type="ECO:0000256" key="6">
    <source>
        <dbReference type="ARBA" id="ARBA00042523"/>
    </source>
</evidence>
<evidence type="ECO:0000313" key="10">
    <source>
        <dbReference type="Proteomes" id="UP001151582"/>
    </source>
</evidence>
<feature type="domain" description="Exoribonuclease phosphorolytic" evidence="8">
    <location>
        <begin position="200"/>
        <end position="264"/>
    </location>
</feature>
<dbReference type="SUPFAM" id="SSF55666">
    <property type="entry name" value="Ribonuclease PH domain 2-like"/>
    <property type="match status" value="1"/>
</dbReference>
<dbReference type="InterPro" id="IPR036345">
    <property type="entry name" value="ExoRNase_PH_dom2_sf"/>
</dbReference>
<organism evidence="9 10">
    <name type="scientific">Dimargaris verticillata</name>
    <dbReference type="NCBI Taxonomy" id="2761393"/>
    <lineage>
        <taxon>Eukaryota</taxon>
        <taxon>Fungi</taxon>
        <taxon>Fungi incertae sedis</taxon>
        <taxon>Zoopagomycota</taxon>
        <taxon>Kickxellomycotina</taxon>
        <taxon>Dimargaritomycetes</taxon>
        <taxon>Dimargaritales</taxon>
        <taxon>Dimargaritaceae</taxon>
        <taxon>Dimargaris</taxon>
    </lineage>
</organism>
<evidence type="ECO:0000256" key="3">
    <source>
        <dbReference type="ARBA" id="ARBA00006678"/>
    </source>
</evidence>
<proteinExistence type="inferred from homology"/>
<keyword evidence="10" id="KW-1185">Reference proteome</keyword>
<dbReference type="OrthoDB" id="272245at2759"/>
<dbReference type="InterPro" id="IPR027408">
    <property type="entry name" value="PNPase/RNase_PH_dom_sf"/>
</dbReference>
<dbReference type="GO" id="GO:0000176">
    <property type="term" value="C:nuclear exosome (RNase complex)"/>
    <property type="evidence" value="ECO:0007669"/>
    <property type="project" value="UniProtKB-ARBA"/>
</dbReference>
<dbReference type="GO" id="GO:0034476">
    <property type="term" value="P:U5 snRNA 3'-end processing"/>
    <property type="evidence" value="ECO:0007669"/>
    <property type="project" value="TreeGrafter"/>
</dbReference>
<protein>
    <recommendedName>
        <fullName evidence="6">Ribosomal RNA-processing protein 42</fullName>
    </recommendedName>
</protein>
<dbReference type="InterPro" id="IPR015847">
    <property type="entry name" value="ExoRNase_PH_dom2"/>
</dbReference>
<dbReference type="PANTHER" id="PTHR11097">
    <property type="entry name" value="EXOSOME COMPLEX EXONUCLEASE RIBOSOMAL RNA PROCESSING PROTEIN"/>
    <property type="match status" value="1"/>
</dbReference>
<dbReference type="InterPro" id="IPR020568">
    <property type="entry name" value="Ribosomal_Su5_D2-typ_SF"/>
</dbReference>
<gene>
    <name evidence="9" type="ORF">H4R34_000416</name>
</gene>
<keyword evidence="5" id="KW-0271">Exosome</keyword>
<evidence type="ECO:0000259" key="8">
    <source>
        <dbReference type="Pfam" id="PF03725"/>
    </source>
</evidence>
<reference evidence="9" key="1">
    <citation type="submission" date="2022-07" db="EMBL/GenBank/DDBJ databases">
        <title>Phylogenomic reconstructions and comparative analyses of Kickxellomycotina fungi.</title>
        <authorList>
            <person name="Reynolds N.K."/>
            <person name="Stajich J.E."/>
            <person name="Barry K."/>
            <person name="Grigoriev I.V."/>
            <person name="Crous P."/>
            <person name="Smith M.E."/>
        </authorList>
    </citation>
    <scope>NUCLEOTIDE SEQUENCE</scope>
    <source>
        <strain evidence="9">RSA 567</strain>
    </source>
</reference>
<evidence type="ECO:0000256" key="2">
    <source>
        <dbReference type="ARBA" id="ARBA00004604"/>
    </source>
</evidence>
<dbReference type="EMBL" id="JANBQB010000010">
    <property type="protein sequence ID" value="KAJ1984796.1"/>
    <property type="molecule type" value="Genomic_DNA"/>
</dbReference>
<dbReference type="GO" id="GO:0000177">
    <property type="term" value="C:cytoplasmic exosome (RNase complex)"/>
    <property type="evidence" value="ECO:0007669"/>
    <property type="project" value="TreeGrafter"/>
</dbReference>
<name>A0A9W8B692_9FUNG</name>
<comment type="similarity">
    <text evidence="3">Belongs to the RNase PH family.</text>
</comment>
<dbReference type="Pfam" id="PF01138">
    <property type="entry name" value="RNase_PH"/>
    <property type="match status" value="1"/>
</dbReference>